<dbReference type="Proteomes" id="UP000787635">
    <property type="component" value="Unassembled WGS sequence"/>
</dbReference>
<dbReference type="Gene3D" id="1.20.1250.20">
    <property type="entry name" value="MFS general substrate transporter like domains"/>
    <property type="match status" value="1"/>
</dbReference>
<dbReference type="RefSeq" id="WP_168035200.1">
    <property type="nucleotide sequence ID" value="NZ_JAAVNE010000091.1"/>
</dbReference>
<dbReference type="PANTHER" id="PTHR23517">
    <property type="entry name" value="RESISTANCE PROTEIN MDTM, PUTATIVE-RELATED-RELATED"/>
    <property type="match status" value="1"/>
</dbReference>
<dbReference type="Pfam" id="PF07690">
    <property type="entry name" value="MFS_1"/>
    <property type="match status" value="2"/>
</dbReference>
<evidence type="ECO:0000256" key="3">
    <source>
        <dbReference type="ARBA" id="ARBA00022475"/>
    </source>
</evidence>
<evidence type="ECO:0000256" key="5">
    <source>
        <dbReference type="ARBA" id="ARBA00022989"/>
    </source>
</evidence>
<protein>
    <submittedName>
        <fullName evidence="9">MFS transporter</fullName>
    </submittedName>
</protein>
<keyword evidence="6 7" id="KW-0472">Membrane</keyword>
<keyword evidence="2" id="KW-0813">Transport</keyword>
<dbReference type="InterPro" id="IPR050171">
    <property type="entry name" value="MFS_Transporters"/>
</dbReference>
<feature type="transmembrane region" description="Helical" evidence="7">
    <location>
        <begin position="339"/>
        <end position="358"/>
    </location>
</feature>
<feature type="transmembrane region" description="Helical" evidence="7">
    <location>
        <begin position="76"/>
        <end position="94"/>
    </location>
</feature>
<evidence type="ECO:0000256" key="1">
    <source>
        <dbReference type="ARBA" id="ARBA00004651"/>
    </source>
</evidence>
<keyword evidence="10" id="KW-1185">Reference proteome</keyword>
<evidence type="ECO:0000256" key="2">
    <source>
        <dbReference type="ARBA" id="ARBA00022448"/>
    </source>
</evidence>
<feature type="transmembrane region" description="Helical" evidence="7">
    <location>
        <begin position="100"/>
        <end position="124"/>
    </location>
</feature>
<feature type="transmembrane region" description="Helical" evidence="7">
    <location>
        <begin position="364"/>
        <end position="386"/>
    </location>
</feature>
<evidence type="ECO:0000256" key="7">
    <source>
        <dbReference type="SAM" id="Phobius"/>
    </source>
</evidence>
<sequence length="412" mass="43152">MDAARRQIWFVNAAHIFTHYGLLILATGVLAIVLQDPAMFGTDYGPILALGTGMFVLYGLGSLPMGWLAERFGRPALMLAFFLGSGGALLLAAAAPGPWWLAAGLALMGAFSAIYHPIGTAMLVDAAGARVGAAMGINGVFGNLGVALAPVVTAFLAAWLGWRWAFAVPGVLCVLVGLLYWREGSVDVAKNKAAGQPFPEIPPAVVRRAVVVLLSLATVSGFIFNAFTLLLPKLMAERLADSPDLLPVVGLLAFLATLCGGLTQFTVGRLIDRNTLKRVFLPLACIQMPGFLLLSQLQGWAVLPVSGLIAAAIFGQVTVNETMTARYVAPALRARLYSIRFFVGFLGAAAASPFIAWLHATAGGLGSVLLVLAGFAAVTFLCALAFPDRKEELAPALWAAAPTPRGVAQPAE</sequence>
<evidence type="ECO:0000313" key="10">
    <source>
        <dbReference type="Proteomes" id="UP000787635"/>
    </source>
</evidence>
<evidence type="ECO:0000259" key="8">
    <source>
        <dbReference type="PROSITE" id="PS50850"/>
    </source>
</evidence>
<dbReference type="InterPro" id="IPR011701">
    <property type="entry name" value="MFS"/>
</dbReference>
<accession>A0ABX1ECB0</accession>
<name>A0ABX1ECB0_9PROT</name>
<dbReference type="InterPro" id="IPR036259">
    <property type="entry name" value="MFS_trans_sf"/>
</dbReference>
<feature type="domain" description="Major facilitator superfamily (MFS) profile" evidence="8">
    <location>
        <begin position="7"/>
        <end position="391"/>
    </location>
</feature>
<organism evidence="9 10">
    <name type="scientific">Falsiroseomonas selenitidurans</name>
    <dbReference type="NCBI Taxonomy" id="2716335"/>
    <lineage>
        <taxon>Bacteria</taxon>
        <taxon>Pseudomonadati</taxon>
        <taxon>Pseudomonadota</taxon>
        <taxon>Alphaproteobacteria</taxon>
        <taxon>Acetobacterales</taxon>
        <taxon>Roseomonadaceae</taxon>
        <taxon>Falsiroseomonas</taxon>
    </lineage>
</organism>
<comment type="caution">
    <text evidence="9">The sequence shown here is derived from an EMBL/GenBank/DDBJ whole genome shotgun (WGS) entry which is preliminary data.</text>
</comment>
<dbReference type="EMBL" id="JAAVNE010000091">
    <property type="protein sequence ID" value="NKC34498.1"/>
    <property type="molecule type" value="Genomic_DNA"/>
</dbReference>
<keyword evidence="3" id="KW-1003">Cell membrane</keyword>
<dbReference type="PROSITE" id="PS50850">
    <property type="entry name" value="MFS"/>
    <property type="match status" value="1"/>
</dbReference>
<feature type="transmembrane region" description="Helical" evidence="7">
    <location>
        <begin position="164"/>
        <end position="181"/>
    </location>
</feature>
<reference evidence="9 10" key="1">
    <citation type="submission" date="2020-03" db="EMBL/GenBank/DDBJ databases">
        <title>Roseomonas selenitidurans sp. nov. isolated from urban soil.</title>
        <authorList>
            <person name="Liu H."/>
        </authorList>
    </citation>
    <scope>NUCLEOTIDE SEQUENCE [LARGE SCALE GENOMIC DNA]</scope>
    <source>
        <strain evidence="9 10">BU-1</strain>
    </source>
</reference>
<feature type="transmembrane region" description="Helical" evidence="7">
    <location>
        <begin position="245"/>
        <end position="267"/>
    </location>
</feature>
<keyword evidence="5 7" id="KW-1133">Transmembrane helix</keyword>
<evidence type="ECO:0000256" key="6">
    <source>
        <dbReference type="ARBA" id="ARBA00023136"/>
    </source>
</evidence>
<dbReference type="SUPFAM" id="SSF103473">
    <property type="entry name" value="MFS general substrate transporter"/>
    <property type="match status" value="1"/>
</dbReference>
<dbReference type="InterPro" id="IPR020846">
    <property type="entry name" value="MFS_dom"/>
</dbReference>
<gene>
    <name evidence="9" type="ORF">HEQ75_26840</name>
</gene>
<feature type="transmembrane region" description="Helical" evidence="7">
    <location>
        <begin position="279"/>
        <end position="295"/>
    </location>
</feature>
<keyword evidence="4 7" id="KW-0812">Transmembrane</keyword>
<evidence type="ECO:0000313" key="9">
    <source>
        <dbReference type="EMBL" id="NKC34498.1"/>
    </source>
</evidence>
<feature type="transmembrane region" description="Helical" evidence="7">
    <location>
        <begin position="209"/>
        <end position="230"/>
    </location>
</feature>
<comment type="subcellular location">
    <subcellularLocation>
        <location evidence="1">Cell membrane</location>
        <topology evidence="1">Multi-pass membrane protein</topology>
    </subcellularLocation>
</comment>
<feature type="transmembrane region" description="Helical" evidence="7">
    <location>
        <begin position="136"/>
        <end position="158"/>
    </location>
</feature>
<proteinExistence type="predicted"/>
<feature type="transmembrane region" description="Helical" evidence="7">
    <location>
        <begin position="47"/>
        <end position="69"/>
    </location>
</feature>
<dbReference type="PANTHER" id="PTHR23517:SF2">
    <property type="entry name" value="MULTIDRUG RESISTANCE PROTEIN MDTH"/>
    <property type="match status" value="1"/>
</dbReference>
<feature type="transmembrane region" description="Helical" evidence="7">
    <location>
        <begin position="12"/>
        <end position="35"/>
    </location>
</feature>
<feature type="transmembrane region" description="Helical" evidence="7">
    <location>
        <begin position="301"/>
        <end position="319"/>
    </location>
</feature>
<evidence type="ECO:0000256" key="4">
    <source>
        <dbReference type="ARBA" id="ARBA00022692"/>
    </source>
</evidence>